<reference evidence="7 8" key="1">
    <citation type="journal article" date="2011" name="J. Bacteriol.">
        <title>Complete Genome Sequence of the Aerobic Marine Methanotroph Methylomonas methanica MC09.</title>
        <authorList>
            <person name="Boden R."/>
            <person name="Cunliffe M."/>
            <person name="Scanlan J."/>
            <person name="Moussard H."/>
            <person name="Kits K.D."/>
            <person name="Klotz M.G."/>
            <person name="Jetten M.S."/>
            <person name="Vuilleumier S."/>
            <person name="Han J."/>
            <person name="Peters L."/>
            <person name="Mikhailova N."/>
            <person name="Teshima H."/>
            <person name="Tapia R."/>
            <person name="Kyrpides N."/>
            <person name="Ivanova N."/>
            <person name="Pagani I."/>
            <person name="Cheng J.F."/>
            <person name="Goodwin L."/>
            <person name="Han C."/>
            <person name="Hauser L."/>
            <person name="Land M.L."/>
            <person name="Lapidus A."/>
            <person name="Lucas S."/>
            <person name="Pitluck S."/>
            <person name="Woyke T."/>
            <person name="Stein L."/>
            <person name="Murrell J.C."/>
        </authorList>
    </citation>
    <scope>NUCLEOTIDE SEQUENCE [LARGE SCALE GENOMIC DNA]</scope>
    <source>
        <strain evidence="7 8">MC09</strain>
    </source>
</reference>
<dbReference type="NCBIfam" id="TIGR02937">
    <property type="entry name" value="sigma70-ECF"/>
    <property type="match status" value="1"/>
</dbReference>
<dbReference type="PANTHER" id="PTHR43133">
    <property type="entry name" value="RNA POLYMERASE ECF-TYPE SIGMA FACTO"/>
    <property type="match status" value="1"/>
</dbReference>
<keyword evidence="2" id="KW-0805">Transcription regulation</keyword>
<dbReference type="SUPFAM" id="SSF88946">
    <property type="entry name" value="Sigma2 domain of RNA polymerase sigma factors"/>
    <property type="match status" value="1"/>
</dbReference>
<evidence type="ECO:0000256" key="3">
    <source>
        <dbReference type="ARBA" id="ARBA00023082"/>
    </source>
</evidence>
<dbReference type="eggNOG" id="COG1595">
    <property type="taxonomic scope" value="Bacteria"/>
</dbReference>
<dbReference type="GO" id="GO:0006352">
    <property type="term" value="P:DNA-templated transcription initiation"/>
    <property type="evidence" value="ECO:0007669"/>
    <property type="project" value="InterPro"/>
</dbReference>
<reference evidence="8" key="3">
    <citation type="submission" date="2011-05" db="EMBL/GenBank/DDBJ databases">
        <title>Complete sequence of Methylomonas methanica MC09.</title>
        <authorList>
            <consortium name="US DOE Joint Genome Institute"/>
            <person name="Lucas S."/>
            <person name="Han J."/>
            <person name="Lapidus A."/>
            <person name="Cheng J.-F."/>
            <person name="Goodwin L."/>
            <person name="Pitluck S."/>
            <person name="Peters L."/>
            <person name="Mikhailova N."/>
            <person name="Teshima H."/>
            <person name="Han C."/>
            <person name="Tapia R."/>
            <person name="Land M."/>
            <person name="Hauser L."/>
            <person name="Kyrpides N."/>
            <person name="Ivanova N."/>
            <person name="Pagani I."/>
            <person name="Stein L."/>
            <person name="Woyke T."/>
        </authorList>
    </citation>
    <scope>NUCLEOTIDE SEQUENCE [LARGE SCALE GENOMIC DNA]</scope>
    <source>
        <strain evidence="8">MC09</strain>
    </source>
</reference>
<dbReference type="Proteomes" id="UP000008888">
    <property type="component" value="Chromosome"/>
</dbReference>
<comment type="similarity">
    <text evidence="1">Belongs to the sigma-70 factor family. ECF subfamily.</text>
</comment>
<dbReference type="GO" id="GO:0003677">
    <property type="term" value="F:DNA binding"/>
    <property type="evidence" value="ECO:0007669"/>
    <property type="project" value="InterPro"/>
</dbReference>
<dbReference type="HOGENOM" id="CLU_047691_12_5_6"/>
<dbReference type="OrthoDB" id="9797134at2"/>
<feature type="domain" description="RNA polymerase sigma factor 70 region 4 type 2" evidence="6">
    <location>
        <begin position="107"/>
        <end position="159"/>
    </location>
</feature>
<protein>
    <submittedName>
        <fullName evidence="7">RNA polymerase, sigma-24 subunit, ECF subfamily</fullName>
    </submittedName>
</protein>
<dbReference type="EMBL" id="CP002738">
    <property type="protein sequence ID" value="AEG01267.1"/>
    <property type="molecule type" value="Genomic_DNA"/>
</dbReference>
<accession>G0A111</accession>
<dbReference type="Pfam" id="PF04542">
    <property type="entry name" value="Sigma70_r2"/>
    <property type="match status" value="1"/>
</dbReference>
<evidence type="ECO:0000313" key="7">
    <source>
        <dbReference type="EMBL" id="AEG01267.1"/>
    </source>
</evidence>
<dbReference type="GO" id="GO:0016987">
    <property type="term" value="F:sigma factor activity"/>
    <property type="evidence" value="ECO:0007669"/>
    <property type="project" value="UniProtKB-KW"/>
</dbReference>
<evidence type="ECO:0000256" key="2">
    <source>
        <dbReference type="ARBA" id="ARBA00023015"/>
    </source>
</evidence>
<evidence type="ECO:0000259" key="6">
    <source>
        <dbReference type="Pfam" id="PF08281"/>
    </source>
</evidence>
<evidence type="ECO:0000259" key="5">
    <source>
        <dbReference type="Pfam" id="PF04542"/>
    </source>
</evidence>
<dbReference type="SUPFAM" id="SSF88659">
    <property type="entry name" value="Sigma3 and sigma4 domains of RNA polymerase sigma factors"/>
    <property type="match status" value="1"/>
</dbReference>
<dbReference type="CDD" id="cd06171">
    <property type="entry name" value="Sigma70_r4"/>
    <property type="match status" value="1"/>
</dbReference>
<dbReference type="RefSeq" id="WP_013819500.1">
    <property type="nucleotide sequence ID" value="NC_015572.1"/>
</dbReference>
<dbReference type="InterPro" id="IPR014284">
    <property type="entry name" value="RNA_pol_sigma-70_dom"/>
</dbReference>
<gene>
    <name evidence="7" type="ordered locus">Metme_2887</name>
</gene>
<dbReference type="Pfam" id="PF08281">
    <property type="entry name" value="Sigma70_r4_2"/>
    <property type="match status" value="1"/>
</dbReference>
<organism evidence="7 8">
    <name type="scientific">Methylomonas methanica (strain DSM 25384 / MC09)</name>
    <dbReference type="NCBI Taxonomy" id="857087"/>
    <lineage>
        <taxon>Bacteria</taxon>
        <taxon>Pseudomonadati</taxon>
        <taxon>Pseudomonadota</taxon>
        <taxon>Gammaproteobacteria</taxon>
        <taxon>Methylococcales</taxon>
        <taxon>Methylococcaceae</taxon>
        <taxon>Methylomonas</taxon>
    </lineage>
</organism>
<dbReference type="STRING" id="857087.Metme_2887"/>
<dbReference type="InterPro" id="IPR013249">
    <property type="entry name" value="RNA_pol_sigma70_r4_t2"/>
</dbReference>
<dbReference type="AlphaFoldDB" id="G0A111"/>
<dbReference type="InterPro" id="IPR007627">
    <property type="entry name" value="RNA_pol_sigma70_r2"/>
</dbReference>
<evidence type="ECO:0000256" key="1">
    <source>
        <dbReference type="ARBA" id="ARBA00010641"/>
    </source>
</evidence>
<keyword evidence="4" id="KW-0804">Transcription</keyword>
<dbReference type="InterPro" id="IPR036388">
    <property type="entry name" value="WH-like_DNA-bd_sf"/>
</dbReference>
<name>G0A111_METMM</name>
<keyword evidence="3" id="KW-0731">Sigma factor</keyword>
<dbReference type="KEGG" id="mmt:Metme_2887"/>
<dbReference type="InterPro" id="IPR039425">
    <property type="entry name" value="RNA_pol_sigma-70-like"/>
</dbReference>
<dbReference type="InterPro" id="IPR013324">
    <property type="entry name" value="RNA_pol_sigma_r3/r4-like"/>
</dbReference>
<feature type="domain" description="RNA polymerase sigma-70 region 2" evidence="5">
    <location>
        <begin position="10"/>
        <end position="75"/>
    </location>
</feature>
<sequence>MTKLIAAALLDTHREELLRFIQRRIACPEAASDILQDCYLRFATYIEQNQVQNPRAFLYKMAANQTIDHLRQQQRLAEYQTDFDDVPELADPAPTPEEAISGRQRLDALKQAMASLPHKHREIFLLRHIRHLSFAEITEITGLSYNTIFKYLNEALLHCQKQMRD</sequence>
<dbReference type="PANTHER" id="PTHR43133:SF63">
    <property type="entry name" value="RNA POLYMERASE SIGMA FACTOR FECI-RELATED"/>
    <property type="match status" value="1"/>
</dbReference>
<evidence type="ECO:0000313" key="8">
    <source>
        <dbReference type="Proteomes" id="UP000008888"/>
    </source>
</evidence>
<keyword evidence="8" id="KW-1185">Reference proteome</keyword>
<proteinExistence type="inferred from homology"/>
<dbReference type="InterPro" id="IPR013325">
    <property type="entry name" value="RNA_pol_sigma_r2"/>
</dbReference>
<dbReference type="Gene3D" id="1.10.10.10">
    <property type="entry name" value="Winged helix-like DNA-binding domain superfamily/Winged helix DNA-binding domain"/>
    <property type="match status" value="1"/>
</dbReference>
<reference key="2">
    <citation type="submission" date="2011-05" db="EMBL/GenBank/DDBJ databases">
        <title>Complete genome sequence of the aerobic marine methanotroph Methylomonas methanica MC09.</title>
        <authorList>
            <person name="Boden R."/>
            <person name="Cunliffe M."/>
            <person name="Scanlan J."/>
            <person name="Moussard H."/>
            <person name="Kits K.D."/>
            <person name="Klotz M."/>
            <person name="Jetten M."/>
            <person name="Vuilleumier S."/>
            <person name="Han J."/>
            <person name="Peters L."/>
            <person name="Mikhailova N."/>
            <person name="Teshima H."/>
            <person name="Tapia R."/>
            <person name="Kyrpides N."/>
            <person name="Ivanova N."/>
            <person name="Pagani I."/>
            <person name="Cheng J.-F."/>
            <person name="Goodwin L."/>
            <person name="Han C."/>
            <person name="Hauser L."/>
            <person name="Land M."/>
            <person name="Lapidus A."/>
            <person name="Lucas S."/>
            <person name="Pitluck S."/>
            <person name="Woyke T."/>
            <person name="Stein L.Y."/>
            <person name="Murrell C."/>
        </authorList>
    </citation>
    <scope>NUCLEOTIDE SEQUENCE</scope>
    <source>
        <strain>MC09</strain>
    </source>
</reference>
<evidence type="ECO:0000256" key="4">
    <source>
        <dbReference type="ARBA" id="ARBA00023163"/>
    </source>
</evidence>
<dbReference type="Gene3D" id="1.10.1740.10">
    <property type="match status" value="1"/>
</dbReference>